<accession>K4K2U2</accession>
<organism evidence="1 2">
    <name type="scientific">Caulobacter phage CcrRogue</name>
    <dbReference type="NCBI Taxonomy" id="2927986"/>
    <lineage>
        <taxon>Viruses</taxon>
        <taxon>Duplodnaviria</taxon>
        <taxon>Heunggongvirae</taxon>
        <taxon>Uroviricota</taxon>
        <taxon>Caudoviricetes</taxon>
        <taxon>Jeanschmidtviridae</taxon>
        <taxon>Poindextervirus</taxon>
        <taxon>Poindextervirus rogue</taxon>
    </lineage>
</organism>
<dbReference type="KEGG" id="vg:13995801"/>
<protein>
    <submittedName>
        <fullName evidence="1">Uncharacterized protein</fullName>
    </submittedName>
</protein>
<evidence type="ECO:0000313" key="2">
    <source>
        <dbReference type="Proteomes" id="UP000000461"/>
    </source>
</evidence>
<name>K4K2U2_9CAUD</name>
<gene>
    <name evidence="1" type="ORF">CcrRogue_gp020</name>
</gene>
<keyword evidence="2" id="KW-1185">Reference proteome</keyword>
<evidence type="ECO:0000313" key="1">
    <source>
        <dbReference type="EMBL" id="AFU86502.1"/>
    </source>
</evidence>
<reference evidence="1 2" key="1">
    <citation type="journal article" date="2012" name="BMC Genomics">
        <title>The Caulobacter crescentus phage phiCbK: genomics of a canonical phage.</title>
        <authorList>
            <person name="Gill J.J."/>
            <person name="Berry J.D."/>
            <person name="Russell W.K."/>
            <person name="Lessor L."/>
            <person name="Escobar Garcia D.A."/>
            <person name="Hernandez D."/>
            <person name="Kane A."/>
            <person name="Keene J."/>
            <person name="Maddox M."/>
            <person name="Martin R."/>
            <person name="Mohan S."/>
            <person name="Thorn A.M."/>
            <person name="Russell D.H."/>
            <person name="Young R."/>
        </authorList>
    </citation>
    <scope>NUCLEOTIDE SEQUENCE [LARGE SCALE GENOMIC DNA]</scope>
</reference>
<dbReference type="Proteomes" id="UP000000461">
    <property type="component" value="Segment"/>
</dbReference>
<dbReference type="EMBL" id="JX100814">
    <property type="protein sequence ID" value="AFU86502.1"/>
    <property type="molecule type" value="Genomic_DNA"/>
</dbReference>
<dbReference type="OrthoDB" id="33003at10239"/>
<proteinExistence type="predicted"/>
<sequence length="246" mass="27268">MTDTNTTNTTARFAPFDWRGFIAFPADVDVAKIVQSVYARSQPRGLGMLHFQAGPLEADRVAGAIAQADEKFTADQAGPTLDYSGEPRESKATFFDFDYVDGRCVKFRLYRDLNTGAYYTDVEWYDHVFIDVLALVADTFGVNDTQASQIIADTELAKKAKAKDEFDVKAAKAMPLLRQIRKDGPLRFLRDSDEFKAIAAKPSIEFAYDLDGDPLLATKYNYDDNTVTFNLDAGGHKLLAADTVTA</sequence>